<gene>
    <name evidence="2" type="ORF">BD310DRAFT_936772</name>
</gene>
<feature type="region of interest" description="Disordered" evidence="1">
    <location>
        <begin position="48"/>
        <end position="67"/>
    </location>
</feature>
<sequence length="94" mass="10607">MSSCFSLSVPLTLRIPAICFSAPRFGSCVPRSWKRHLRLLCSTLRHSSTKEPGRLDHAPSSSRTSKQDTFIAEKTHGSERLLCTLFFTVYIHDP</sequence>
<evidence type="ECO:0000313" key="2">
    <source>
        <dbReference type="EMBL" id="TBU54051.1"/>
    </source>
</evidence>
<dbReference type="Proteomes" id="UP000292082">
    <property type="component" value="Unassembled WGS sequence"/>
</dbReference>
<dbReference type="AlphaFoldDB" id="A0A4Q9PJ00"/>
<evidence type="ECO:0000313" key="3">
    <source>
        <dbReference type="Proteomes" id="UP000292082"/>
    </source>
</evidence>
<keyword evidence="3" id="KW-1185">Reference proteome</keyword>
<organism evidence="2 3">
    <name type="scientific">Dichomitus squalens</name>
    <dbReference type="NCBI Taxonomy" id="114155"/>
    <lineage>
        <taxon>Eukaryota</taxon>
        <taxon>Fungi</taxon>
        <taxon>Dikarya</taxon>
        <taxon>Basidiomycota</taxon>
        <taxon>Agaricomycotina</taxon>
        <taxon>Agaricomycetes</taxon>
        <taxon>Polyporales</taxon>
        <taxon>Polyporaceae</taxon>
        <taxon>Dichomitus</taxon>
    </lineage>
</organism>
<protein>
    <submittedName>
        <fullName evidence="2">Uncharacterized protein</fullName>
    </submittedName>
</protein>
<accession>A0A4Q9PJ00</accession>
<name>A0A4Q9PJ00_9APHY</name>
<proteinExistence type="predicted"/>
<evidence type="ECO:0000256" key="1">
    <source>
        <dbReference type="SAM" id="MobiDB-lite"/>
    </source>
</evidence>
<reference evidence="2 3" key="1">
    <citation type="submission" date="2019-01" db="EMBL/GenBank/DDBJ databases">
        <title>Draft genome sequences of three monokaryotic isolates of the white-rot basidiomycete fungus Dichomitus squalens.</title>
        <authorList>
            <consortium name="DOE Joint Genome Institute"/>
            <person name="Lopez S.C."/>
            <person name="Andreopoulos B."/>
            <person name="Pangilinan J."/>
            <person name="Lipzen A."/>
            <person name="Riley R."/>
            <person name="Ahrendt S."/>
            <person name="Ng V."/>
            <person name="Barry K."/>
            <person name="Daum C."/>
            <person name="Grigoriev I.V."/>
            <person name="Hilden K.S."/>
            <person name="Makela M.R."/>
            <person name="de Vries R.P."/>
        </authorList>
    </citation>
    <scope>NUCLEOTIDE SEQUENCE [LARGE SCALE GENOMIC DNA]</scope>
    <source>
        <strain evidence="2 3">CBS 464.89</strain>
    </source>
</reference>
<feature type="compositionally biased region" description="Basic and acidic residues" evidence="1">
    <location>
        <begin position="48"/>
        <end position="57"/>
    </location>
</feature>
<dbReference type="EMBL" id="ML145198">
    <property type="protein sequence ID" value="TBU54051.1"/>
    <property type="molecule type" value="Genomic_DNA"/>
</dbReference>